<dbReference type="AlphaFoldDB" id="A0A8H6EMD5"/>
<accession>A0A8H6EMD5</accession>
<dbReference type="RefSeq" id="XP_037196582.1">
    <property type="nucleotide sequence ID" value="XM_037332428.1"/>
</dbReference>
<dbReference type="Proteomes" id="UP000531561">
    <property type="component" value="Unassembled WGS sequence"/>
</dbReference>
<name>A0A8H6EMD5_9HELO</name>
<proteinExistence type="predicted"/>
<dbReference type="EMBL" id="JABFCT010000003">
    <property type="protein sequence ID" value="KAF5877636.1"/>
    <property type="molecule type" value="Genomic_DNA"/>
</dbReference>
<keyword evidence="2" id="KW-1185">Reference proteome</keyword>
<evidence type="ECO:0000313" key="2">
    <source>
        <dbReference type="Proteomes" id="UP000531561"/>
    </source>
</evidence>
<reference evidence="1 2" key="1">
    <citation type="journal article" date="2020" name="Phytopathology">
        <title>A high-quality genome resource of Botrytis fragariae, a new and rapidly spreading fungal pathogen causing strawberry gray mold in the U.S.A.</title>
        <authorList>
            <person name="Wu Y."/>
            <person name="Saski C.A."/>
            <person name="Schnabel G."/>
            <person name="Xiao S."/>
            <person name="Hu M."/>
        </authorList>
    </citation>
    <scope>NUCLEOTIDE SEQUENCE [LARGE SCALE GENOMIC DNA]</scope>
    <source>
        <strain evidence="1 2">BVB16</strain>
    </source>
</reference>
<sequence>MGPPTTKSGPADIWGNVKIPYVERYENGSTPDSKGWFSVNSANSIYSSLAGVPISGLDSLSVDSSYTMNLESTSLYLDCPVLHDSSQRMPSNVARFAHSGLDDHVSFRGLLGPLPNVVDPVGATESGAPIWSFDNNIERVNLDPTYLTPRAFTYFSWGPTAGSNCTITSTYVEVAVTCRSS</sequence>
<gene>
    <name evidence="1" type="ORF">Bfra_002003</name>
</gene>
<dbReference type="GeneID" id="59256120"/>
<protein>
    <submittedName>
        <fullName evidence="1">Uncharacterized protein</fullName>
    </submittedName>
</protein>
<dbReference type="OrthoDB" id="3692311at2759"/>
<organism evidence="1 2">
    <name type="scientific">Botrytis fragariae</name>
    <dbReference type="NCBI Taxonomy" id="1964551"/>
    <lineage>
        <taxon>Eukaryota</taxon>
        <taxon>Fungi</taxon>
        <taxon>Dikarya</taxon>
        <taxon>Ascomycota</taxon>
        <taxon>Pezizomycotina</taxon>
        <taxon>Leotiomycetes</taxon>
        <taxon>Helotiales</taxon>
        <taxon>Sclerotiniaceae</taxon>
        <taxon>Botrytis</taxon>
    </lineage>
</organism>
<evidence type="ECO:0000313" key="1">
    <source>
        <dbReference type="EMBL" id="KAF5877636.1"/>
    </source>
</evidence>
<comment type="caution">
    <text evidence="1">The sequence shown here is derived from an EMBL/GenBank/DDBJ whole genome shotgun (WGS) entry which is preliminary data.</text>
</comment>